<protein>
    <submittedName>
        <fullName evidence="2">GNAT family N-acetyltransferase</fullName>
    </submittedName>
</protein>
<dbReference type="CDD" id="cd04301">
    <property type="entry name" value="NAT_SF"/>
    <property type="match status" value="1"/>
</dbReference>
<dbReference type="Gene3D" id="3.40.630.30">
    <property type="match status" value="1"/>
</dbReference>
<feature type="domain" description="N-acetyltransferase" evidence="1">
    <location>
        <begin position="7"/>
        <end position="172"/>
    </location>
</feature>
<dbReference type="Pfam" id="PF13302">
    <property type="entry name" value="Acetyltransf_3"/>
    <property type="match status" value="1"/>
</dbReference>
<evidence type="ECO:0000259" key="1">
    <source>
        <dbReference type="PROSITE" id="PS51186"/>
    </source>
</evidence>
<keyword evidence="3" id="KW-1185">Reference proteome</keyword>
<dbReference type="PROSITE" id="PS51186">
    <property type="entry name" value="GNAT"/>
    <property type="match status" value="1"/>
</dbReference>
<dbReference type="InterPro" id="IPR000182">
    <property type="entry name" value="GNAT_dom"/>
</dbReference>
<evidence type="ECO:0000313" key="2">
    <source>
        <dbReference type="EMBL" id="WED55661.1"/>
    </source>
</evidence>
<reference evidence="2 3" key="1">
    <citation type="submission" date="2022-10" db="EMBL/GenBank/DDBJ databases">
        <title>Complete genome sequence of Exiguobacterium profundum TSS-3 isolated from an extremely saline-alkaline spring located in Ixtapa, Chiapas-Mexico.</title>
        <authorList>
            <person name="Rincon-Rosales R."/>
            <person name="Rogel M.A."/>
            <person name="Rincon-Molina C.I."/>
            <person name="Guerrero G."/>
            <person name="Manzano-Gomez L.A."/>
            <person name="Lopez-Lopez A."/>
            <person name="Rincon Molina F.A."/>
            <person name="Martinez-Romero E."/>
        </authorList>
    </citation>
    <scope>NUCLEOTIDE SEQUENCE [LARGE SCALE GENOMIC DNA]</scope>
    <source>
        <strain evidence="2 3">TSS-3</strain>
    </source>
</reference>
<dbReference type="Proteomes" id="UP001219957">
    <property type="component" value="Chromosome"/>
</dbReference>
<dbReference type="EMBL" id="CP109617">
    <property type="protein sequence ID" value="WED55661.1"/>
    <property type="molecule type" value="Genomic_DNA"/>
</dbReference>
<gene>
    <name evidence="2" type="ORF">OE059_02060</name>
</gene>
<name>A0ABY8B0J9_9BACL</name>
<dbReference type="SUPFAM" id="SSF55729">
    <property type="entry name" value="Acyl-CoA N-acyltransferases (Nat)"/>
    <property type="match status" value="1"/>
</dbReference>
<proteinExistence type="predicted"/>
<sequence>MRQDQEVVIRPIEKQDLVRLWELIYRDATPEWKQWDAPYFEHKAMSYEEFQQIEQSLIQKKDMWVIEVDGTVYGTVSYYFEDAGREWLEMGIILHQSDRWNRGVGTRALRLWTEHLFETLPVVRVGLTTWSGNERMMRVAEKVGMQLEGRIRQVRVVNEKRYDSIRMGMLREEWMKTGTPSM</sequence>
<organism evidence="2 3">
    <name type="scientific">Exiguobacterium profundum</name>
    <dbReference type="NCBI Taxonomy" id="307643"/>
    <lineage>
        <taxon>Bacteria</taxon>
        <taxon>Bacillati</taxon>
        <taxon>Bacillota</taxon>
        <taxon>Bacilli</taxon>
        <taxon>Bacillales</taxon>
        <taxon>Bacillales Family XII. Incertae Sedis</taxon>
        <taxon>Exiguobacterium</taxon>
    </lineage>
</organism>
<dbReference type="RefSeq" id="WP_078147687.1">
    <property type="nucleotide sequence ID" value="NZ_CAXPIM010000002.1"/>
</dbReference>
<evidence type="ECO:0000313" key="3">
    <source>
        <dbReference type="Proteomes" id="UP001219957"/>
    </source>
</evidence>
<dbReference type="PANTHER" id="PTHR43415:SF4">
    <property type="entry name" value="N-ACETYLTRANSFERASE DOMAIN-CONTAINING PROTEIN"/>
    <property type="match status" value="1"/>
</dbReference>
<dbReference type="PANTHER" id="PTHR43415">
    <property type="entry name" value="SPERMIDINE N(1)-ACETYLTRANSFERASE"/>
    <property type="match status" value="1"/>
</dbReference>
<dbReference type="InterPro" id="IPR016181">
    <property type="entry name" value="Acyl_CoA_acyltransferase"/>
</dbReference>
<accession>A0ABY8B0J9</accession>